<dbReference type="Gene3D" id="3.50.50.60">
    <property type="entry name" value="FAD/NAD(P)-binding domain"/>
    <property type="match status" value="2"/>
</dbReference>
<dbReference type="AlphaFoldDB" id="A0A2W4XHY4"/>
<protein>
    <submittedName>
        <fullName evidence="2">FAD-dependent oxidoreductase</fullName>
    </submittedName>
</protein>
<feature type="region of interest" description="Disordered" evidence="1">
    <location>
        <begin position="441"/>
        <end position="462"/>
    </location>
</feature>
<dbReference type="SUPFAM" id="SSF51905">
    <property type="entry name" value="FAD/NAD(P)-binding domain"/>
    <property type="match status" value="1"/>
</dbReference>
<dbReference type="Pfam" id="PF13450">
    <property type="entry name" value="NAD_binding_8"/>
    <property type="match status" value="1"/>
</dbReference>
<dbReference type="EMBL" id="QBMP01000058">
    <property type="protein sequence ID" value="PZO56980.1"/>
    <property type="molecule type" value="Genomic_DNA"/>
</dbReference>
<dbReference type="Proteomes" id="UP000249794">
    <property type="component" value="Unassembled WGS sequence"/>
</dbReference>
<evidence type="ECO:0000313" key="3">
    <source>
        <dbReference type="Proteomes" id="UP000249794"/>
    </source>
</evidence>
<sequence>MVSPTVVIGAGPAGLTAAHELAKNNRQFLLLEPSDKIGGLFHTEAYQGYCFQLGRYLAAEPCRIYYRDRLFNYPLSLTNALKHLGPIDTALSTFSSLKARTTAILLPVLDPSLDPYPKTLESWLLERFGGHLYRIFFETYIQKIWGISGGKLQSELLPFAPNTFEGKSSWKQYSSIAASMSATVQKNTRVLRIKHSNYRVSRIFVQKGDEITAIASSHFISTLPLSDLIQRLDPPPPPAILQAANSLSHRSAITVPIIVNIKSLSLDCELYIQSPDYKVSRIQNYKNDPQSIHQGIDPNKTCLGMTYFCTQGDSLWSTADADLIHLAKQELMSLGFVTDDALIEQGTVIRQPNAYPIQHISGVRAQALVQDYLERFKNLQTAGRSGLHTDYGLTHAMLTGSLAAKNILGEQHNLWALRSSTIVDKSLGQVLEQLLGQAMESDRSPDSLTAPAAQKTTTPLYF</sequence>
<evidence type="ECO:0000313" key="2">
    <source>
        <dbReference type="EMBL" id="PZO56980.1"/>
    </source>
</evidence>
<dbReference type="PANTHER" id="PTHR21197">
    <property type="entry name" value="UDP-GALACTOPYRANOSE MUTASE"/>
    <property type="match status" value="1"/>
</dbReference>
<name>A0A2W4XHY4_9CYAN</name>
<reference evidence="2 3" key="2">
    <citation type="submission" date="2018-06" db="EMBL/GenBank/DDBJ databases">
        <title>Metagenomic assembly of (sub)arctic Cyanobacteria and their associated microbiome from non-axenic cultures.</title>
        <authorList>
            <person name="Baurain D."/>
        </authorList>
    </citation>
    <scope>NUCLEOTIDE SEQUENCE [LARGE SCALE GENOMIC DNA]</scope>
    <source>
        <strain evidence="2">ULC027bin1</strain>
    </source>
</reference>
<accession>A0A2W4XHY4</accession>
<reference evidence="3" key="1">
    <citation type="submission" date="2018-04" db="EMBL/GenBank/DDBJ databases">
        <authorList>
            <person name="Cornet L."/>
        </authorList>
    </citation>
    <scope>NUCLEOTIDE SEQUENCE [LARGE SCALE GENOMIC DNA]</scope>
</reference>
<dbReference type="PANTHER" id="PTHR21197:SF0">
    <property type="entry name" value="UDP-GALACTOPYRANOSE MUTASE"/>
    <property type="match status" value="1"/>
</dbReference>
<proteinExistence type="predicted"/>
<dbReference type="GO" id="GO:0008767">
    <property type="term" value="F:UDP-galactopyranose mutase activity"/>
    <property type="evidence" value="ECO:0007669"/>
    <property type="project" value="TreeGrafter"/>
</dbReference>
<dbReference type="InterPro" id="IPR036188">
    <property type="entry name" value="FAD/NAD-bd_sf"/>
</dbReference>
<organism evidence="2 3">
    <name type="scientific">Phormidesmis priestleyi</name>
    <dbReference type="NCBI Taxonomy" id="268141"/>
    <lineage>
        <taxon>Bacteria</taxon>
        <taxon>Bacillati</taxon>
        <taxon>Cyanobacteriota</taxon>
        <taxon>Cyanophyceae</taxon>
        <taxon>Leptolyngbyales</taxon>
        <taxon>Leptolyngbyaceae</taxon>
        <taxon>Phormidesmis</taxon>
    </lineage>
</organism>
<dbReference type="GO" id="GO:0005829">
    <property type="term" value="C:cytosol"/>
    <property type="evidence" value="ECO:0007669"/>
    <property type="project" value="TreeGrafter"/>
</dbReference>
<gene>
    <name evidence="2" type="ORF">DCF15_07650</name>
</gene>
<comment type="caution">
    <text evidence="2">The sequence shown here is derived from an EMBL/GenBank/DDBJ whole genome shotgun (WGS) entry which is preliminary data.</text>
</comment>
<dbReference type="GO" id="GO:0050660">
    <property type="term" value="F:flavin adenine dinucleotide binding"/>
    <property type="evidence" value="ECO:0007669"/>
    <property type="project" value="TreeGrafter"/>
</dbReference>
<evidence type="ECO:0000256" key="1">
    <source>
        <dbReference type="SAM" id="MobiDB-lite"/>
    </source>
</evidence>